<evidence type="ECO:0000256" key="6">
    <source>
        <dbReference type="ARBA" id="ARBA00023136"/>
    </source>
</evidence>
<feature type="transmembrane region" description="Helical" evidence="7">
    <location>
        <begin position="295"/>
        <end position="315"/>
    </location>
</feature>
<dbReference type="EMBL" id="JANBPK010000861">
    <property type="protein sequence ID" value="KAJ2929691.1"/>
    <property type="molecule type" value="Genomic_DNA"/>
</dbReference>
<comment type="caution">
    <text evidence="9">The sequence shown here is derived from an EMBL/GenBank/DDBJ whole genome shotgun (WGS) entry which is preliminary data.</text>
</comment>
<comment type="subcellular location">
    <subcellularLocation>
        <location evidence="1">Membrane</location>
        <topology evidence="1">Multi-pass membrane protein</topology>
    </subcellularLocation>
</comment>
<dbReference type="Proteomes" id="UP001140091">
    <property type="component" value="Unassembled WGS sequence"/>
</dbReference>
<dbReference type="PANTHER" id="PTHR31595:SF67">
    <property type="entry name" value="WAX SYNTHASE DOMAIN-CONTAINING PROTEIN"/>
    <property type="match status" value="1"/>
</dbReference>
<keyword evidence="6 7" id="KW-0472">Membrane</keyword>
<dbReference type="GO" id="GO:0006629">
    <property type="term" value="P:lipid metabolic process"/>
    <property type="evidence" value="ECO:0007669"/>
    <property type="project" value="InterPro"/>
</dbReference>
<organism evidence="9 10">
    <name type="scientific">Candolleomyces eurysporus</name>
    <dbReference type="NCBI Taxonomy" id="2828524"/>
    <lineage>
        <taxon>Eukaryota</taxon>
        <taxon>Fungi</taxon>
        <taxon>Dikarya</taxon>
        <taxon>Basidiomycota</taxon>
        <taxon>Agaricomycotina</taxon>
        <taxon>Agaricomycetes</taxon>
        <taxon>Agaricomycetidae</taxon>
        <taxon>Agaricales</taxon>
        <taxon>Agaricineae</taxon>
        <taxon>Psathyrellaceae</taxon>
        <taxon>Candolleomyces</taxon>
    </lineage>
</organism>
<evidence type="ECO:0000256" key="2">
    <source>
        <dbReference type="ARBA" id="ARBA00007282"/>
    </source>
</evidence>
<keyword evidence="10" id="KW-1185">Reference proteome</keyword>
<dbReference type="Pfam" id="PF13813">
    <property type="entry name" value="MBOAT_2"/>
    <property type="match status" value="1"/>
</dbReference>
<keyword evidence="3" id="KW-0808">Transferase</keyword>
<dbReference type="GO" id="GO:0016020">
    <property type="term" value="C:membrane"/>
    <property type="evidence" value="ECO:0007669"/>
    <property type="project" value="UniProtKB-SubCell"/>
</dbReference>
<gene>
    <name evidence="9" type="ORF">H1R20_g7396</name>
</gene>
<evidence type="ECO:0000313" key="9">
    <source>
        <dbReference type="EMBL" id="KAJ2929691.1"/>
    </source>
</evidence>
<reference evidence="9" key="1">
    <citation type="submission" date="2022-06" db="EMBL/GenBank/DDBJ databases">
        <title>Genome Sequence of Candolleomyces eurysporus.</title>
        <authorList>
            <person name="Buettner E."/>
        </authorList>
    </citation>
    <scope>NUCLEOTIDE SEQUENCE</scope>
    <source>
        <strain evidence="9">VTCC 930004</strain>
    </source>
</reference>
<dbReference type="GO" id="GO:0008374">
    <property type="term" value="F:O-acyltransferase activity"/>
    <property type="evidence" value="ECO:0007669"/>
    <property type="project" value="InterPro"/>
</dbReference>
<evidence type="ECO:0000256" key="5">
    <source>
        <dbReference type="ARBA" id="ARBA00022989"/>
    </source>
</evidence>
<feature type="transmembrane region" description="Helical" evidence="7">
    <location>
        <begin position="364"/>
        <end position="383"/>
    </location>
</feature>
<dbReference type="InterPro" id="IPR032805">
    <property type="entry name" value="Wax_synthase_dom"/>
</dbReference>
<name>A0A9W8MGD1_9AGAR</name>
<feature type="transmembrane region" description="Helical" evidence="7">
    <location>
        <begin position="62"/>
        <end position="79"/>
    </location>
</feature>
<evidence type="ECO:0000259" key="8">
    <source>
        <dbReference type="Pfam" id="PF13813"/>
    </source>
</evidence>
<comment type="similarity">
    <text evidence="2">Belongs to the wax synthase family.</text>
</comment>
<evidence type="ECO:0000256" key="1">
    <source>
        <dbReference type="ARBA" id="ARBA00004141"/>
    </source>
</evidence>
<feature type="non-terminal residue" evidence="9">
    <location>
        <position position="1"/>
    </location>
</feature>
<dbReference type="PANTHER" id="PTHR31595">
    <property type="entry name" value="LONG-CHAIN-ALCOHOL O-FATTY-ACYLTRANSFERASE 3-RELATED"/>
    <property type="match status" value="1"/>
</dbReference>
<feature type="transmembrane region" description="Helical" evidence="7">
    <location>
        <begin position="327"/>
        <end position="352"/>
    </location>
</feature>
<accession>A0A9W8MGD1</accession>
<feature type="domain" description="Wax synthase" evidence="8">
    <location>
        <begin position="247"/>
        <end position="333"/>
    </location>
</feature>
<sequence length="413" mass="46742">MSRPRAQFHPALYVAAELIAIVGYATRPKSRLRWPFFLTIAAISIYLIFYTTTGNISTDYSFGGAITALFFTASDFLVLNPDIQQQFKPVARRLKSYRAKEKAGAEAKKEGEDDGTSKAGWKPRFFWALKLRFNPRGVGWTHEAPLSAPTDSQNALSAKKITRGSFVLRRLFEGALNAIILDICTVAAKENPYFAKGRPELLFQASWAWRTLSVFQFVGMTYCGLRMMHSFLSAAFVGTRISEPEDWPLLFGNLGEAYTVRRFWGKFWHQLLRRFLTAHADLITYRILRLRHRTIPATASKFLFAFFFSGLSHYGSDCMILNNWSGGAMYTFVIQAFAIGAEALVGLVAQHLGRPIVPNTFTKALGYIWVIWWVGYSWAFWIAPVVSSGYLEAKDDLGIIRSLLDMYYDGKKA</sequence>
<evidence type="ECO:0000256" key="7">
    <source>
        <dbReference type="SAM" id="Phobius"/>
    </source>
</evidence>
<feature type="transmembrane region" description="Helical" evidence="7">
    <location>
        <begin position="32"/>
        <end position="50"/>
    </location>
</feature>
<proteinExistence type="inferred from homology"/>
<dbReference type="AlphaFoldDB" id="A0A9W8MGD1"/>
<keyword evidence="5 7" id="KW-1133">Transmembrane helix</keyword>
<evidence type="ECO:0000313" key="10">
    <source>
        <dbReference type="Proteomes" id="UP001140091"/>
    </source>
</evidence>
<dbReference type="InterPro" id="IPR044851">
    <property type="entry name" value="Wax_synthase"/>
</dbReference>
<evidence type="ECO:0000256" key="3">
    <source>
        <dbReference type="ARBA" id="ARBA00022679"/>
    </source>
</evidence>
<dbReference type="OrthoDB" id="1077582at2759"/>
<evidence type="ECO:0000256" key="4">
    <source>
        <dbReference type="ARBA" id="ARBA00022692"/>
    </source>
</evidence>
<keyword evidence="4 7" id="KW-0812">Transmembrane</keyword>
<protein>
    <recommendedName>
        <fullName evidence="8">Wax synthase domain-containing protein</fullName>
    </recommendedName>
</protein>